<sequence length="179" mass="21137">MNPQTRKQQNLKAIYRALLELMMQKPMAAISITELCQRAQVSRTYFYRHYQNFNQIILAYQTQSMLSYLRRLPKDSKVNLADLMTHYFELTKSEANTYRLLIRNDKLDVLLQTFQTVFQLLIKQDRIGGHSSRLNEPYYLEFFSGAVINMAVNWVNRGLVESPRYLGQTVARFATHQHH</sequence>
<gene>
    <name evidence="4" type="ORF">ACFP3T_09585</name>
</gene>
<evidence type="ECO:0000259" key="3">
    <source>
        <dbReference type="PROSITE" id="PS50977"/>
    </source>
</evidence>
<dbReference type="RefSeq" id="WP_137639702.1">
    <property type="nucleotide sequence ID" value="NZ_BJDK01000009.1"/>
</dbReference>
<protein>
    <submittedName>
        <fullName evidence="4">TetR/AcrR family transcriptional regulator</fullName>
    </submittedName>
</protein>
<feature type="DNA-binding region" description="H-T-H motif" evidence="2">
    <location>
        <begin position="31"/>
        <end position="50"/>
    </location>
</feature>
<reference evidence="5" key="1">
    <citation type="journal article" date="2019" name="Int. J. Syst. Evol. Microbiol.">
        <title>The Global Catalogue of Microorganisms (GCM) 10K type strain sequencing project: providing services to taxonomists for standard genome sequencing and annotation.</title>
        <authorList>
            <consortium name="The Broad Institute Genomics Platform"/>
            <consortium name="The Broad Institute Genome Sequencing Center for Infectious Disease"/>
            <person name="Wu L."/>
            <person name="Ma J."/>
        </authorList>
    </citation>
    <scope>NUCLEOTIDE SEQUENCE [LARGE SCALE GENOMIC DNA]</scope>
    <source>
        <strain evidence="5">CCM 8932</strain>
    </source>
</reference>
<dbReference type="InterPro" id="IPR001647">
    <property type="entry name" value="HTH_TetR"/>
</dbReference>
<evidence type="ECO:0000313" key="5">
    <source>
        <dbReference type="Proteomes" id="UP001596253"/>
    </source>
</evidence>
<dbReference type="InterPro" id="IPR050624">
    <property type="entry name" value="HTH-type_Tx_Regulator"/>
</dbReference>
<evidence type="ECO:0000256" key="1">
    <source>
        <dbReference type="ARBA" id="ARBA00023125"/>
    </source>
</evidence>
<proteinExistence type="predicted"/>
<dbReference type="Pfam" id="PF00440">
    <property type="entry name" value="TetR_N"/>
    <property type="match status" value="1"/>
</dbReference>
<dbReference type="EMBL" id="JBHSSD010000041">
    <property type="protein sequence ID" value="MFC6164919.1"/>
    <property type="molecule type" value="Genomic_DNA"/>
</dbReference>
<dbReference type="InterPro" id="IPR009057">
    <property type="entry name" value="Homeodomain-like_sf"/>
</dbReference>
<dbReference type="PANTHER" id="PTHR43479:SF11">
    <property type="entry name" value="ACREF_ENVCD OPERON REPRESSOR-RELATED"/>
    <property type="match status" value="1"/>
</dbReference>
<dbReference type="Gene3D" id="1.10.357.10">
    <property type="entry name" value="Tetracycline Repressor, domain 2"/>
    <property type="match status" value="1"/>
</dbReference>
<dbReference type="InterPro" id="IPR039532">
    <property type="entry name" value="TetR_C_Firmicutes"/>
</dbReference>
<evidence type="ECO:0000313" key="4">
    <source>
        <dbReference type="EMBL" id="MFC6164919.1"/>
    </source>
</evidence>
<dbReference type="Proteomes" id="UP001596253">
    <property type="component" value="Unassembled WGS sequence"/>
</dbReference>
<evidence type="ECO:0000256" key="2">
    <source>
        <dbReference type="PROSITE-ProRule" id="PRU00335"/>
    </source>
</evidence>
<dbReference type="SUPFAM" id="SSF46689">
    <property type="entry name" value="Homeodomain-like"/>
    <property type="match status" value="1"/>
</dbReference>
<dbReference type="PANTHER" id="PTHR43479">
    <property type="entry name" value="ACREF/ENVCD OPERON REPRESSOR-RELATED"/>
    <property type="match status" value="1"/>
</dbReference>
<name>A0ABW1R6Y6_9LACO</name>
<keyword evidence="1 2" id="KW-0238">DNA-binding</keyword>
<comment type="caution">
    <text evidence="4">The sequence shown here is derived from an EMBL/GenBank/DDBJ whole genome shotgun (WGS) entry which is preliminary data.</text>
</comment>
<dbReference type="Pfam" id="PF14278">
    <property type="entry name" value="TetR_C_8"/>
    <property type="match status" value="1"/>
</dbReference>
<keyword evidence="5" id="KW-1185">Reference proteome</keyword>
<dbReference type="PROSITE" id="PS50977">
    <property type="entry name" value="HTH_TETR_2"/>
    <property type="match status" value="1"/>
</dbReference>
<feature type="domain" description="HTH tetR-type" evidence="3">
    <location>
        <begin position="8"/>
        <end position="68"/>
    </location>
</feature>
<accession>A0ABW1R6Y6</accession>
<organism evidence="4 5">
    <name type="scientific">Lactiplantibacillus dongliensis</name>
    <dbReference type="NCBI Taxonomy" id="2559919"/>
    <lineage>
        <taxon>Bacteria</taxon>
        <taxon>Bacillati</taxon>
        <taxon>Bacillota</taxon>
        <taxon>Bacilli</taxon>
        <taxon>Lactobacillales</taxon>
        <taxon>Lactobacillaceae</taxon>
        <taxon>Lactiplantibacillus</taxon>
    </lineage>
</organism>